<gene>
    <name evidence="1" type="ORF">LOOC260_102190</name>
</gene>
<reference evidence="1 2" key="1">
    <citation type="submission" date="2014-11" db="EMBL/GenBank/DDBJ databases">
        <title>Complete genome sequence and analysis of Lactobacillus hokkaidonensis LOOC260T.</title>
        <authorList>
            <person name="Tanizawa Y."/>
            <person name="Tohno M."/>
            <person name="Kaminuma E."/>
            <person name="Nakamura Y."/>
            <person name="Arita M."/>
        </authorList>
    </citation>
    <scope>NUCLEOTIDE SEQUENCE [LARGE SCALE GENOMIC DNA]</scope>
    <source>
        <strain evidence="1 2">LOOC260</strain>
    </source>
</reference>
<dbReference type="HOGENOM" id="CLU_136678_3_0_9"/>
<dbReference type="AlphaFoldDB" id="A0A0A1GR71"/>
<evidence type="ECO:0008006" key="3">
    <source>
        <dbReference type="Google" id="ProtNLM"/>
    </source>
</evidence>
<dbReference type="Gene3D" id="3.10.420.10">
    <property type="entry name" value="SecB-like"/>
    <property type="match status" value="1"/>
</dbReference>
<dbReference type="KEGG" id="lho:LOOC260_102190"/>
<accession>A0A0A1GR71</accession>
<proteinExistence type="predicted"/>
<evidence type="ECO:0000313" key="2">
    <source>
        <dbReference type="Proteomes" id="UP000031620"/>
    </source>
</evidence>
<dbReference type="InterPro" id="IPR035958">
    <property type="entry name" value="SecB-like_sf"/>
</dbReference>
<dbReference type="EMBL" id="AP014680">
    <property type="protein sequence ID" value="BAP84797.1"/>
    <property type="molecule type" value="Genomic_DNA"/>
</dbReference>
<dbReference type="SUPFAM" id="SSF54611">
    <property type="entry name" value="SecB-like"/>
    <property type="match status" value="1"/>
</dbReference>
<sequence>MAEKRERKLVPIEFNGYKIVSLKYGELKETEEKLSAKLNVKFGLTKGNEKGIVELESFFVNHNKKVQGTIIVRGNFTLDGSLSDDDAQKFLGQNGAAMLYPYVRTIISVVTSLDDQNVSVLPSLNFVEAYQKINKVE</sequence>
<protein>
    <recommendedName>
        <fullName evidence="3">Preprotein translocase subunit SecB</fullName>
    </recommendedName>
</protein>
<name>A0A0A1GR71_9LACO</name>
<dbReference type="STRING" id="1291742.LOOC260_102190"/>
<evidence type="ECO:0000313" key="1">
    <source>
        <dbReference type="EMBL" id="BAP84797.1"/>
    </source>
</evidence>
<organism evidence="1 2">
    <name type="scientific">Paucilactobacillus hokkaidonensis JCM 18461</name>
    <dbReference type="NCBI Taxonomy" id="1291742"/>
    <lineage>
        <taxon>Bacteria</taxon>
        <taxon>Bacillati</taxon>
        <taxon>Bacillota</taxon>
        <taxon>Bacilli</taxon>
        <taxon>Lactobacillales</taxon>
        <taxon>Lactobacillaceae</taxon>
        <taxon>Paucilactobacillus</taxon>
    </lineage>
</organism>
<dbReference type="RefSeq" id="WP_041092287.1">
    <property type="nucleotide sequence ID" value="NZ_AP014680.1"/>
</dbReference>
<dbReference type="Proteomes" id="UP000031620">
    <property type="component" value="Chromosome"/>
</dbReference>